<dbReference type="InterPro" id="IPR012340">
    <property type="entry name" value="NA-bd_OB-fold"/>
</dbReference>
<keyword evidence="3" id="KW-1185">Reference proteome</keyword>
<evidence type="ECO:0000259" key="1">
    <source>
        <dbReference type="Pfam" id="PF01796"/>
    </source>
</evidence>
<proteinExistence type="predicted"/>
<gene>
    <name evidence="2" type="ORF">BJ988_003000</name>
</gene>
<reference evidence="2 3" key="1">
    <citation type="submission" date="2020-07" db="EMBL/GenBank/DDBJ databases">
        <title>Sequencing the genomes of 1000 actinobacteria strains.</title>
        <authorList>
            <person name="Klenk H.-P."/>
        </authorList>
    </citation>
    <scope>NUCLEOTIDE SEQUENCE [LARGE SCALE GENOMIC DNA]</scope>
    <source>
        <strain evidence="2 3">DSM 26487</strain>
    </source>
</reference>
<name>A0A7Z0IT12_9ACTN</name>
<dbReference type="AlphaFoldDB" id="A0A7Z0IT12"/>
<dbReference type="SUPFAM" id="SSF50249">
    <property type="entry name" value="Nucleic acid-binding proteins"/>
    <property type="match status" value="1"/>
</dbReference>
<dbReference type="InterPro" id="IPR002878">
    <property type="entry name" value="ChsH2_C"/>
</dbReference>
<evidence type="ECO:0000313" key="2">
    <source>
        <dbReference type="EMBL" id="NYI78352.1"/>
    </source>
</evidence>
<dbReference type="Pfam" id="PF01796">
    <property type="entry name" value="OB_ChsH2_C"/>
    <property type="match status" value="1"/>
</dbReference>
<comment type="caution">
    <text evidence="2">The sequence shown here is derived from an EMBL/GenBank/DDBJ whole genome shotgun (WGS) entry which is preliminary data.</text>
</comment>
<evidence type="ECO:0000313" key="3">
    <source>
        <dbReference type="Proteomes" id="UP000564496"/>
    </source>
</evidence>
<dbReference type="Proteomes" id="UP000564496">
    <property type="component" value="Unassembled WGS sequence"/>
</dbReference>
<accession>A0A7Z0IT12</accession>
<dbReference type="EMBL" id="JACBZR010000001">
    <property type="protein sequence ID" value="NYI78352.1"/>
    <property type="molecule type" value="Genomic_DNA"/>
</dbReference>
<feature type="domain" description="ChsH2 C-terminal OB-fold" evidence="1">
    <location>
        <begin position="50"/>
        <end position="120"/>
    </location>
</feature>
<sequence length="150" mass="16337">MSQVPIAEDLFTWPTDQPALIAGRSSDGKLVFPYRSHRLIGGVREELEKVELPRSGTLWAFTTQRFRPPAPPYAGDDDPQSFEPFSVGYVELPGALRIEARLTEPDPSMLSIGQPMELRIVPFGTDAAGNQTMIYAFAPVADAGTGATDD</sequence>
<organism evidence="2 3">
    <name type="scientific">Nocardioides panzhihuensis</name>
    <dbReference type="NCBI Taxonomy" id="860243"/>
    <lineage>
        <taxon>Bacteria</taxon>
        <taxon>Bacillati</taxon>
        <taxon>Actinomycetota</taxon>
        <taxon>Actinomycetes</taxon>
        <taxon>Propionibacteriales</taxon>
        <taxon>Nocardioidaceae</taxon>
        <taxon>Nocardioides</taxon>
    </lineage>
</organism>
<dbReference type="RefSeq" id="WP_179658687.1">
    <property type="nucleotide sequence ID" value="NZ_JACBZR010000001.1"/>
</dbReference>
<protein>
    <submittedName>
        <fullName evidence="2">Putative OB-fold protein</fullName>
    </submittedName>
</protein>